<gene>
    <name evidence="6" type="ORF">UT08_C0014G0005</name>
</gene>
<evidence type="ECO:0000256" key="4">
    <source>
        <dbReference type="ARBA" id="ARBA00023172"/>
    </source>
</evidence>
<dbReference type="PANTHER" id="PTHR30563">
    <property type="entry name" value="DNA RECOMBINATION PROTEIN RMUC"/>
    <property type="match status" value="1"/>
</dbReference>
<accession>A0A0G0KYI0</accession>
<keyword evidence="5" id="KW-1133">Transmembrane helix</keyword>
<protein>
    <recommendedName>
        <fullName evidence="8">DNA recombination protein RmuC</fullName>
    </recommendedName>
</protein>
<proteinExistence type="inferred from homology"/>
<evidence type="ECO:0000256" key="5">
    <source>
        <dbReference type="SAM" id="Phobius"/>
    </source>
</evidence>
<evidence type="ECO:0000313" key="7">
    <source>
        <dbReference type="Proteomes" id="UP000034081"/>
    </source>
</evidence>
<evidence type="ECO:0008006" key="8">
    <source>
        <dbReference type="Google" id="ProtNLM"/>
    </source>
</evidence>
<evidence type="ECO:0000256" key="3">
    <source>
        <dbReference type="ARBA" id="ARBA00023054"/>
    </source>
</evidence>
<dbReference type="PANTHER" id="PTHR30563:SF0">
    <property type="entry name" value="DNA RECOMBINATION PROTEIN RMUC"/>
    <property type="match status" value="1"/>
</dbReference>
<keyword evidence="5" id="KW-0812">Transmembrane</keyword>
<comment type="function">
    <text evidence="1">Involved in DNA recombination.</text>
</comment>
<keyword evidence="4" id="KW-0233">DNA recombination</keyword>
<dbReference type="InterPro" id="IPR003798">
    <property type="entry name" value="DNA_recombination_RmuC"/>
</dbReference>
<sequence length="316" mass="36215">MEPIIILLIIIIGFVILGYLISKKQRPSNELLEYLKTTNVRLNEQSKTFNERLDNAARVIGEVQKNIGEMSEIGRGMKELQDFLKSPKLRGNIGEQVLKELLLQMLPKQSFHLQYTFKSGEKVDAAIKTSAGIIPVDSKFPMENFRKMNGAKDEAEKKLFEREFVRDVKRHIDDISRKYILTEEGTIDYALMYIPSEAVYYEIVNNQSLFEYAGEKRVLPVSPTTFYAYMKAILMSFEGQKIEAQAQEILSALRAIQKDYGKVEENLGVLQKHLTNAYNMMSSVFSSFTQLGQKITSTRNLEKNVKDDNLLDNKNS</sequence>
<organism evidence="6 7">
    <name type="scientific">Candidatus Woesebacteria bacterium GW2011_GWB1_38_8</name>
    <dbReference type="NCBI Taxonomy" id="1618570"/>
    <lineage>
        <taxon>Bacteria</taxon>
        <taxon>Candidatus Woeseibacteriota</taxon>
    </lineage>
</organism>
<reference evidence="6 7" key="1">
    <citation type="journal article" date="2015" name="Nature">
        <title>rRNA introns, odd ribosomes, and small enigmatic genomes across a large radiation of phyla.</title>
        <authorList>
            <person name="Brown C.T."/>
            <person name="Hug L.A."/>
            <person name="Thomas B.C."/>
            <person name="Sharon I."/>
            <person name="Castelle C.J."/>
            <person name="Singh A."/>
            <person name="Wilkins M.J."/>
            <person name="Williams K.H."/>
            <person name="Banfield J.F."/>
        </authorList>
    </citation>
    <scope>NUCLEOTIDE SEQUENCE [LARGE SCALE GENOMIC DNA]</scope>
</reference>
<feature type="transmembrane region" description="Helical" evidence="5">
    <location>
        <begin position="6"/>
        <end position="22"/>
    </location>
</feature>
<dbReference type="STRING" id="1618570.UT08_C0014G0005"/>
<dbReference type="Pfam" id="PF02646">
    <property type="entry name" value="RmuC"/>
    <property type="match status" value="1"/>
</dbReference>
<keyword evidence="3" id="KW-0175">Coiled coil</keyword>
<comment type="caution">
    <text evidence="6">The sequence shown here is derived from an EMBL/GenBank/DDBJ whole genome shotgun (WGS) entry which is preliminary data.</text>
</comment>
<evidence type="ECO:0000256" key="2">
    <source>
        <dbReference type="ARBA" id="ARBA00009840"/>
    </source>
</evidence>
<dbReference type="AlphaFoldDB" id="A0A0G0KYI0"/>
<evidence type="ECO:0000313" key="6">
    <source>
        <dbReference type="EMBL" id="KKQ84713.1"/>
    </source>
</evidence>
<dbReference type="Proteomes" id="UP000034081">
    <property type="component" value="Unassembled WGS sequence"/>
</dbReference>
<dbReference type="EMBL" id="LBVL01000014">
    <property type="protein sequence ID" value="KKQ84713.1"/>
    <property type="molecule type" value="Genomic_DNA"/>
</dbReference>
<comment type="similarity">
    <text evidence="2">Belongs to the RmuC family.</text>
</comment>
<keyword evidence="5" id="KW-0472">Membrane</keyword>
<evidence type="ECO:0000256" key="1">
    <source>
        <dbReference type="ARBA" id="ARBA00003416"/>
    </source>
</evidence>
<dbReference type="GO" id="GO:0006310">
    <property type="term" value="P:DNA recombination"/>
    <property type="evidence" value="ECO:0007669"/>
    <property type="project" value="UniProtKB-KW"/>
</dbReference>
<name>A0A0G0KYI0_9BACT</name>